<comment type="similarity">
    <text evidence="1">Belongs to the peptidase C2 family.</text>
</comment>
<dbReference type="InterPro" id="IPR001300">
    <property type="entry name" value="Peptidase_C2_calpain_cat"/>
</dbReference>
<evidence type="ECO:0000313" key="10">
    <source>
        <dbReference type="Proteomes" id="UP001213681"/>
    </source>
</evidence>
<evidence type="ECO:0000256" key="4">
    <source>
        <dbReference type="ARBA" id="ARBA00022807"/>
    </source>
</evidence>
<dbReference type="Proteomes" id="UP001213681">
    <property type="component" value="Unassembled WGS sequence"/>
</dbReference>
<keyword evidence="4 6" id="KW-0788">Thiol protease</keyword>
<dbReference type="EMBL" id="JAPVEA010000002">
    <property type="protein sequence ID" value="KAJ5460725.1"/>
    <property type="molecule type" value="Genomic_DNA"/>
</dbReference>
<dbReference type="Pfam" id="PF00648">
    <property type="entry name" value="Peptidase_C2"/>
    <property type="match status" value="2"/>
</dbReference>
<dbReference type="PRINTS" id="PR00704">
    <property type="entry name" value="CALPAIN"/>
</dbReference>
<feature type="active site" evidence="5 6">
    <location>
        <position position="173"/>
    </location>
</feature>
<feature type="compositionally biased region" description="Polar residues" evidence="7">
    <location>
        <begin position="13"/>
        <end position="25"/>
    </location>
</feature>
<feature type="active site" evidence="5 6">
    <location>
        <position position="384"/>
    </location>
</feature>
<dbReference type="Gene3D" id="3.90.70.10">
    <property type="entry name" value="Cysteine proteinases"/>
    <property type="match status" value="1"/>
</dbReference>
<evidence type="ECO:0000256" key="1">
    <source>
        <dbReference type="ARBA" id="ARBA00007623"/>
    </source>
</evidence>
<evidence type="ECO:0000256" key="7">
    <source>
        <dbReference type="SAM" id="MobiDB-lite"/>
    </source>
</evidence>
<feature type="region of interest" description="Disordered" evidence="7">
    <location>
        <begin position="1"/>
        <end position="34"/>
    </location>
</feature>
<gene>
    <name evidence="9" type="ORF">N7458_002277</name>
</gene>
<evidence type="ECO:0000256" key="2">
    <source>
        <dbReference type="ARBA" id="ARBA00022670"/>
    </source>
</evidence>
<evidence type="ECO:0000259" key="8">
    <source>
        <dbReference type="PROSITE" id="PS50203"/>
    </source>
</evidence>
<comment type="caution">
    <text evidence="9">The sequence shown here is derived from an EMBL/GenBank/DDBJ whole genome shotgun (WGS) entry which is preliminary data.</text>
</comment>
<feature type="region of interest" description="Disordered" evidence="7">
    <location>
        <begin position="788"/>
        <end position="822"/>
    </location>
</feature>
<proteinExistence type="inferred from homology"/>
<feature type="region of interest" description="Disordered" evidence="7">
    <location>
        <begin position="621"/>
        <end position="718"/>
    </location>
</feature>
<dbReference type="PANTHER" id="PTHR10183">
    <property type="entry name" value="CALPAIN"/>
    <property type="match status" value="1"/>
</dbReference>
<accession>A0AAD6CCI5</accession>
<dbReference type="PROSITE" id="PS50203">
    <property type="entry name" value="CALPAIN_CAT"/>
    <property type="match status" value="1"/>
</dbReference>
<protein>
    <recommendedName>
        <fullName evidence="8">Calpain catalytic domain-containing protein</fullName>
    </recommendedName>
</protein>
<dbReference type="RefSeq" id="XP_056769767.1">
    <property type="nucleotide sequence ID" value="XM_056905660.1"/>
</dbReference>
<dbReference type="InterPro" id="IPR038765">
    <property type="entry name" value="Papain-like_cys_pep_sf"/>
</dbReference>
<organism evidence="9 10">
    <name type="scientific">Penicillium daleae</name>
    <dbReference type="NCBI Taxonomy" id="63821"/>
    <lineage>
        <taxon>Eukaryota</taxon>
        <taxon>Fungi</taxon>
        <taxon>Dikarya</taxon>
        <taxon>Ascomycota</taxon>
        <taxon>Pezizomycotina</taxon>
        <taxon>Eurotiomycetes</taxon>
        <taxon>Eurotiomycetidae</taxon>
        <taxon>Eurotiales</taxon>
        <taxon>Aspergillaceae</taxon>
        <taxon>Penicillium</taxon>
    </lineage>
</organism>
<dbReference type="GeneID" id="81595903"/>
<keyword evidence="10" id="KW-1185">Reference proteome</keyword>
<feature type="domain" description="Calpain catalytic" evidence="8">
    <location>
        <begin position="144"/>
        <end position="440"/>
    </location>
</feature>
<reference evidence="9" key="1">
    <citation type="submission" date="2022-12" db="EMBL/GenBank/DDBJ databases">
        <authorList>
            <person name="Petersen C."/>
        </authorList>
    </citation>
    <scope>NUCLEOTIDE SEQUENCE</scope>
    <source>
        <strain evidence="9">IBT 16125</strain>
    </source>
</reference>
<feature type="compositionally biased region" description="Polar residues" evidence="7">
    <location>
        <begin position="654"/>
        <end position="672"/>
    </location>
</feature>
<dbReference type="GO" id="GO:0004198">
    <property type="term" value="F:calcium-dependent cysteine-type endopeptidase activity"/>
    <property type="evidence" value="ECO:0007669"/>
    <property type="project" value="InterPro"/>
</dbReference>
<name>A0AAD6CCI5_9EURO</name>
<evidence type="ECO:0000256" key="6">
    <source>
        <dbReference type="PROSITE-ProRule" id="PRU00239"/>
    </source>
</evidence>
<dbReference type="InterPro" id="IPR022684">
    <property type="entry name" value="Calpain_cysteine_protease"/>
</dbReference>
<feature type="compositionally biased region" description="Polar residues" evidence="7">
    <location>
        <begin position="680"/>
        <end position="692"/>
    </location>
</feature>
<dbReference type="SUPFAM" id="SSF54001">
    <property type="entry name" value="Cysteine proteinases"/>
    <property type="match status" value="1"/>
</dbReference>
<feature type="active site" evidence="5 6">
    <location>
        <position position="364"/>
    </location>
</feature>
<dbReference type="AlphaFoldDB" id="A0AAD6CCI5"/>
<dbReference type="SMART" id="SM00230">
    <property type="entry name" value="CysPc"/>
    <property type="match status" value="1"/>
</dbReference>
<dbReference type="CDD" id="cd00044">
    <property type="entry name" value="CysPc"/>
    <property type="match status" value="1"/>
</dbReference>
<dbReference type="PANTHER" id="PTHR10183:SF379">
    <property type="entry name" value="CALPAIN-5"/>
    <property type="match status" value="1"/>
</dbReference>
<evidence type="ECO:0000313" key="9">
    <source>
        <dbReference type="EMBL" id="KAJ5460725.1"/>
    </source>
</evidence>
<dbReference type="FunFam" id="3.90.70.10:FF:000072">
    <property type="entry name" value="Cysteine proteinase"/>
    <property type="match status" value="1"/>
</dbReference>
<keyword evidence="2 6" id="KW-0645">Protease</keyword>
<keyword evidence="3 6" id="KW-0378">Hydrolase</keyword>
<sequence>MEFDDEMAGFGNTGPSASSRSNSHPPQRARRQAPQELVKQFWEQFNTKYPGKVYTVLPGNPYARTRAKRVPNGVIQGHAAVKSYEQARRECQTSVERIVKECRRVNQKYSDPHFDIELDLKSNRRHYLDELDKVNDIMKPRGVKRVTEIFENPQFYVNGPTASDVRQGYDGDCWLMAALCTMGNKAGLIEKICVARDETVGIYGFVFYRDGEWQQCIVDDKLYLRAADYDESNEERMTWDLINRNDTEEEYRRVWQTGSRALYFAQCVDPNETWLPLLEKAFAKAHGDYSAIEGGFVGEAIEDLTGGVTSEVLSSNILDKDRFWNEELMMVNEEFLFGCGTGLFSNWLDTRSPPRDRKGISENHSYSIMDAREVKGKRLLRLRNPWGKKEWHGAWGDGSKEWTTEWMDLLGHKFGDDGFFWISYEDLLKKYQHFDRTRLFGDEWTITQQWTTLNVPWSADYHSTKFVMNVTEAGPTVIVLSQLDTRYFKGLAGEYSFVLKFRVQKEGDEDYMVRSHSSHFMARSVNAEIDLEPGRYQILMKLTAYRHDDTESTEETVRRLASTHREKLVQVGLSYDLAHAKGLVAETDQERYESERRKAAEWRKLRDEAKRKMQKEWIRERKMAARQQRQAARRPRRMTNGASPDRGPIPGQILTENKATQSPTEVGSISSEASDRKPTVNGTSGSVPTIQFNGLHARHPSGSSTRRRTESPRPSLNTRLANDILDTTDLELLDGFEFDSDLDMPIEEPKTRPPFKDLEGPAEDPWNAVCVVGLRVYSKDPKLSLQVMHPVPDDDTEAPLDRDDPAASATLEKTFWGGQVPT</sequence>
<reference evidence="9" key="2">
    <citation type="journal article" date="2023" name="IMA Fungus">
        <title>Comparative genomic study of the Penicillium genus elucidates a diverse pangenome and 15 lateral gene transfer events.</title>
        <authorList>
            <person name="Petersen C."/>
            <person name="Sorensen T."/>
            <person name="Nielsen M.R."/>
            <person name="Sondergaard T.E."/>
            <person name="Sorensen J.L."/>
            <person name="Fitzpatrick D.A."/>
            <person name="Frisvad J.C."/>
            <person name="Nielsen K.L."/>
        </authorList>
    </citation>
    <scope>NUCLEOTIDE SEQUENCE</scope>
    <source>
        <strain evidence="9">IBT 16125</strain>
    </source>
</reference>
<dbReference type="GO" id="GO:0006508">
    <property type="term" value="P:proteolysis"/>
    <property type="evidence" value="ECO:0007669"/>
    <property type="project" value="UniProtKB-KW"/>
</dbReference>
<evidence type="ECO:0000256" key="5">
    <source>
        <dbReference type="PIRSR" id="PIRSR622684-1"/>
    </source>
</evidence>
<evidence type="ECO:0000256" key="3">
    <source>
        <dbReference type="ARBA" id="ARBA00022801"/>
    </source>
</evidence>